<dbReference type="EMBL" id="CP018889">
    <property type="protein sequence ID" value="AUI69563.1"/>
    <property type="molecule type" value="Genomic_DNA"/>
</dbReference>
<dbReference type="InterPro" id="IPR058240">
    <property type="entry name" value="rSAM_sf"/>
</dbReference>
<evidence type="ECO:0000256" key="2">
    <source>
        <dbReference type="ARBA" id="ARBA00022485"/>
    </source>
</evidence>
<dbReference type="KEGG" id="blep:AL038_11000"/>
<dbReference type="InterPro" id="IPR013785">
    <property type="entry name" value="Aldolase_TIM"/>
</dbReference>
<protein>
    <submittedName>
        <fullName evidence="8">Radical SAM protein</fullName>
    </submittedName>
</protein>
<keyword evidence="4" id="KW-0479">Metal-binding</keyword>
<proteinExistence type="predicted"/>
<evidence type="ECO:0000313" key="9">
    <source>
        <dbReference type="Proteomes" id="UP000234271"/>
    </source>
</evidence>
<evidence type="ECO:0000256" key="4">
    <source>
        <dbReference type="ARBA" id="ARBA00022723"/>
    </source>
</evidence>
<evidence type="ECO:0000259" key="7">
    <source>
        <dbReference type="Pfam" id="PF04055"/>
    </source>
</evidence>
<organism evidence="8 9">
    <name type="scientific">Beggiatoa leptomitoformis</name>
    <dbReference type="NCBI Taxonomy" id="288004"/>
    <lineage>
        <taxon>Bacteria</taxon>
        <taxon>Pseudomonadati</taxon>
        <taxon>Pseudomonadota</taxon>
        <taxon>Gammaproteobacteria</taxon>
        <taxon>Thiotrichales</taxon>
        <taxon>Thiotrichaceae</taxon>
        <taxon>Beggiatoa</taxon>
    </lineage>
</organism>
<accession>A0A2N9YGG1</accession>
<dbReference type="Pfam" id="PF04055">
    <property type="entry name" value="Radical_SAM"/>
    <property type="match status" value="1"/>
</dbReference>
<dbReference type="OrthoDB" id="9792276at2"/>
<evidence type="ECO:0000256" key="3">
    <source>
        <dbReference type="ARBA" id="ARBA00022691"/>
    </source>
</evidence>
<dbReference type="InterPro" id="IPR023867">
    <property type="entry name" value="Sulphatase_maturase_rSAM"/>
</dbReference>
<evidence type="ECO:0000256" key="1">
    <source>
        <dbReference type="ARBA" id="ARBA00001966"/>
    </source>
</evidence>
<reference evidence="9" key="1">
    <citation type="submission" date="2016-12" db="EMBL/GenBank/DDBJ databases">
        <title>Complete Genome Sequence of Beggiatoa leptomitiformis D-401.</title>
        <authorList>
            <person name="Fomenkov A."/>
            <person name="Vincze T."/>
            <person name="Grabovich M."/>
            <person name="Anton B.P."/>
            <person name="Dubinina G."/>
            <person name="Orlova M."/>
            <person name="Belousova E."/>
            <person name="Roberts R.J."/>
        </authorList>
    </citation>
    <scope>NUCLEOTIDE SEQUENCE [LARGE SCALE GENOMIC DNA]</scope>
    <source>
        <strain evidence="9">D-401</strain>
    </source>
</reference>
<keyword evidence="5" id="KW-0408">Iron</keyword>
<dbReference type="RefSeq" id="WP_062152798.1">
    <property type="nucleotide sequence ID" value="NZ_CP012373.2"/>
</dbReference>
<dbReference type="InterPro" id="IPR023885">
    <property type="entry name" value="4Fe4S-binding_SPASM_dom"/>
</dbReference>
<dbReference type="SFLD" id="SFLDS00029">
    <property type="entry name" value="Radical_SAM"/>
    <property type="match status" value="1"/>
</dbReference>
<evidence type="ECO:0000256" key="5">
    <source>
        <dbReference type="ARBA" id="ARBA00023004"/>
    </source>
</evidence>
<sequence>MSQTAKNDADIVLSPAILKEIYIIPLEKEHYLIYAPLHRFAFITNTQIAHYLTALQAGIHPVVAEDISSLLPYLSTLKTNFNGKAQLQQGNPFPTALTLFLTTACNLRCSYCYANAGDTAIEKMSIATATRGIDYILSNIAKKNFIADNCQQPRLEYLQLSYHGGGEPTANWQVLHDSFHYAQQQAHHQGVMVNASLATNGVLKDAQIDWIAQHIGRVGVSFGGLPELHDKHRFMANGAGSSQRVMHTLQRFDELGVIYTLRLTLTTDQLNQLPDAVRFICAHYRPHKIHIEPAHSVGRGATQSPLDVEHFLAAYRQAQHIAQATGHTLYYATADIKKLTTHYCGISQDTFALSPQGNVSACYASFSEAETLADVFFYGKPEEKGKGYSFDLNKLNVLRQQTVTHKPACQSCYAKWHCAGDCHHEARIAQTDVASLDRCQITRALVKDQLVEKINENNEKDWMA</sequence>
<dbReference type="PANTHER" id="PTHR43273:SF8">
    <property type="entry name" value="RADICAL SAM DOMAIN PROTEIN"/>
    <property type="match status" value="1"/>
</dbReference>
<keyword evidence="3" id="KW-0949">S-adenosyl-L-methionine</keyword>
<dbReference type="Proteomes" id="UP000234271">
    <property type="component" value="Chromosome"/>
</dbReference>
<keyword evidence="9" id="KW-1185">Reference proteome</keyword>
<dbReference type="GO" id="GO:0016491">
    <property type="term" value="F:oxidoreductase activity"/>
    <property type="evidence" value="ECO:0007669"/>
    <property type="project" value="InterPro"/>
</dbReference>
<comment type="cofactor">
    <cofactor evidence="1">
        <name>[4Fe-4S] cluster</name>
        <dbReference type="ChEBI" id="CHEBI:49883"/>
    </cofactor>
</comment>
<dbReference type="AlphaFoldDB" id="A0A2N9YGG1"/>
<dbReference type="PANTHER" id="PTHR43273">
    <property type="entry name" value="ANAEROBIC SULFATASE-MATURATING ENZYME HOMOLOG ASLB-RELATED"/>
    <property type="match status" value="1"/>
</dbReference>
<dbReference type="GO" id="GO:0046872">
    <property type="term" value="F:metal ion binding"/>
    <property type="evidence" value="ECO:0007669"/>
    <property type="project" value="UniProtKB-KW"/>
</dbReference>
<dbReference type="InterPro" id="IPR007197">
    <property type="entry name" value="rSAM"/>
</dbReference>
<feature type="domain" description="Radical SAM core" evidence="7">
    <location>
        <begin position="101"/>
        <end position="278"/>
    </location>
</feature>
<dbReference type="SFLD" id="SFLDG01067">
    <property type="entry name" value="SPASM/twitch_domain_containing"/>
    <property type="match status" value="1"/>
</dbReference>
<dbReference type="Gene3D" id="3.20.20.70">
    <property type="entry name" value="Aldolase class I"/>
    <property type="match status" value="1"/>
</dbReference>
<dbReference type="InterPro" id="IPR000385">
    <property type="entry name" value="MoaA_NifB_PqqE_Fe-S-bd_CS"/>
</dbReference>
<name>A0A2N9YGG1_9GAMM</name>
<dbReference type="SFLD" id="SFLDG01384">
    <property type="entry name" value="thioether_bond_formation_requi"/>
    <property type="match status" value="1"/>
</dbReference>
<dbReference type="SFLD" id="SFLDG01386">
    <property type="entry name" value="main_SPASM_domain-containing"/>
    <property type="match status" value="1"/>
</dbReference>
<keyword evidence="2" id="KW-0004">4Fe-4S</keyword>
<evidence type="ECO:0000313" key="8">
    <source>
        <dbReference type="EMBL" id="AUI69563.1"/>
    </source>
</evidence>
<gene>
    <name evidence="8" type="ORF">BLE401_13260</name>
</gene>
<dbReference type="NCBIfam" id="TIGR04085">
    <property type="entry name" value="rSAM_more_4Fe4S"/>
    <property type="match status" value="1"/>
</dbReference>
<dbReference type="CDD" id="cd01335">
    <property type="entry name" value="Radical_SAM"/>
    <property type="match status" value="1"/>
</dbReference>
<dbReference type="GO" id="GO:0051539">
    <property type="term" value="F:4 iron, 4 sulfur cluster binding"/>
    <property type="evidence" value="ECO:0007669"/>
    <property type="project" value="UniProtKB-KW"/>
</dbReference>
<keyword evidence="6" id="KW-0411">Iron-sulfur</keyword>
<dbReference type="PROSITE" id="PS01305">
    <property type="entry name" value="MOAA_NIFB_PQQE"/>
    <property type="match status" value="1"/>
</dbReference>
<dbReference type="SUPFAM" id="SSF102114">
    <property type="entry name" value="Radical SAM enzymes"/>
    <property type="match status" value="1"/>
</dbReference>
<evidence type="ECO:0000256" key="6">
    <source>
        <dbReference type="ARBA" id="ARBA00023014"/>
    </source>
</evidence>